<comment type="caution">
    <text evidence="11">The sequence shown here is derived from an EMBL/GenBank/DDBJ whole genome shotgun (WGS) entry which is preliminary data.</text>
</comment>
<feature type="domain" description="BTB" evidence="9">
    <location>
        <begin position="47"/>
        <end position="111"/>
    </location>
</feature>
<dbReference type="Gene3D" id="3.30.710.10">
    <property type="entry name" value="Potassium Channel Kv1.1, Chain A"/>
    <property type="match status" value="1"/>
</dbReference>
<keyword evidence="2" id="KW-0479">Metal-binding</keyword>
<dbReference type="SUPFAM" id="SSF54695">
    <property type="entry name" value="POZ domain"/>
    <property type="match status" value="1"/>
</dbReference>
<sequence length="408" mass="43037">QQPSPGGPCPPCPPRVMAPGRVRISFPRHAPTLLDSLNRLRLQGKFCDVTIHAGGRVFAAHGSVLAAASPFFHDKLLLRAGPRLSLPPAVDASTFEGLLEFIYCGRLTVAVEALPGHLLVASALQMWHVVERCSQILKELEGDGAGQGRGGASASAGNSRGHDGALASAGNVHGHDGSSASSRNIRGHDGSSASVSARNVHGHEETIPGDIVTIHDDTGTIHSDNDPSSSWATRTTAKELLQLRVATATSPSPPSQEILKIRVGGDDNDDSDQGPVRILPDDTAAALPTPPDPPTIFYIKSEPATAVATAPDIPLPAEPPVPSGWTPVDLHGNELLPRGGQPAHAPVKLGATPADGKRFGCACGKRFAARPKRDRHILLTLSLRPFACTRCPKRFKLKHHLGEHMKTH</sequence>
<evidence type="ECO:0000313" key="11">
    <source>
        <dbReference type="EMBL" id="NXO45591.1"/>
    </source>
</evidence>
<keyword evidence="12" id="KW-1185">Reference proteome</keyword>
<dbReference type="InterPro" id="IPR050457">
    <property type="entry name" value="ZnFinger_BTB_dom_contain"/>
</dbReference>
<keyword evidence="5" id="KW-0862">Zinc</keyword>
<dbReference type="PANTHER" id="PTHR46105">
    <property type="entry name" value="AGAP004733-PA"/>
    <property type="match status" value="1"/>
</dbReference>
<dbReference type="EMBL" id="VXBM01002389">
    <property type="protein sequence ID" value="NXO45591.1"/>
    <property type="molecule type" value="Genomic_DNA"/>
</dbReference>
<dbReference type="GO" id="GO:0005634">
    <property type="term" value="C:nucleus"/>
    <property type="evidence" value="ECO:0007669"/>
    <property type="project" value="UniProtKB-SubCell"/>
</dbReference>
<evidence type="ECO:0000259" key="10">
    <source>
        <dbReference type="PROSITE" id="PS50157"/>
    </source>
</evidence>
<keyword evidence="6" id="KW-0539">Nucleus</keyword>
<evidence type="ECO:0000256" key="1">
    <source>
        <dbReference type="ARBA" id="ARBA00004123"/>
    </source>
</evidence>
<dbReference type="OrthoDB" id="10004641at2759"/>
<dbReference type="GO" id="GO:0000978">
    <property type="term" value="F:RNA polymerase II cis-regulatory region sequence-specific DNA binding"/>
    <property type="evidence" value="ECO:0007669"/>
    <property type="project" value="TreeGrafter"/>
</dbReference>
<gene>
    <name evidence="11" type="primary">Zbtb9</name>
    <name evidence="11" type="ORF">LOCOCH_R15012</name>
</gene>
<dbReference type="GO" id="GO:0000981">
    <property type="term" value="F:DNA-binding transcription factor activity, RNA polymerase II-specific"/>
    <property type="evidence" value="ECO:0007669"/>
    <property type="project" value="TreeGrafter"/>
</dbReference>
<feature type="region of interest" description="Disordered" evidence="8">
    <location>
        <begin position="246"/>
        <end position="292"/>
    </location>
</feature>
<accession>A0A7L1S8E1</accession>
<organism evidence="11 12">
    <name type="scientific">Helopsaltes ochotensis</name>
    <name type="common">Middendorff's grasshopper-warbler</name>
    <dbReference type="NCBI Taxonomy" id="3150915"/>
    <lineage>
        <taxon>Eukaryota</taxon>
        <taxon>Metazoa</taxon>
        <taxon>Chordata</taxon>
        <taxon>Craniata</taxon>
        <taxon>Vertebrata</taxon>
        <taxon>Euteleostomi</taxon>
        <taxon>Archelosauria</taxon>
        <taxon>Archosauria</taxon>
        <taxon>Dinosauria</taxon>
        <taxon>Saurischia</taxon>
        <taxon>Theropoda</taxon>
        <taxon>Coelurosauria</taxon>
        <taxon>Aves</taxon>
        <taxon>Neognathae</taxon>
        <taxon>Neoaves</taxon>
        <taxon>Telluraves</taxon>
        <taxon>Australaves</taxon>
        <taxon>Passeriformes</taxon>
        <taxon>Sylvioidea</taxon>
        <taxon>Locustellidae</taxon>
        <taxon>Helopsaltes</taxon>
    </lineage>
</organism>
<proteinExistence type="predicted"/>
<evidence type="ECO:0000256" key="2">
    <source>
        <dbReference type="ARBA" id="ARBA00022723"/>
    </source>
</evidence>
<dbReference type="GO" id="GO:0008270">
    <property type="term" value="F:zinc ion binding"/>
    <property type="evidence" value="ECO:0007669"/>
    <property type="project" value="UniProtKB-KW"/>
</dbReference>
<dbReference type="Pfam" id="PF00651">
    <property type="entry name" value="BTB"/>
    <property type="match status" value="1"/>
</dbReference>
<dbReference type="FunFam" id="3.30.160.60:FF:000145">
    <property type="entry name" value="Zinc finger protein 574"/>
    <property type="match status" value="1"/>
</dbReference>
<dbReference type="Proteomes" id="UP000572057">
    <property type="component" value="Unassembled WGS sequence"/>
</dbReference>
<evidence type="ECO:0000256" key="4">
    <source>
        <dbReference type="ARBA" id="ARBA00022771"/>
    </source>
</evidence>
<name>A0A7L1S8E1_9PASS</name>
<evidence type="ECO:0000256" key="6">
    <source>
        <dbReference type="ARBA" id="ARBA00023242"/>
    </source>
</evidence>
<evidence type="ECO:0000313" key="12">
    <source>
        <dbReference type="Proteomes" id="UP000572057"/>
    </source>
</evidence>
<dbReference type="InterPro" id="IPR000210">
    <property type="entry name" value="BTB/POZ_dom"/>
</dbReference>
<dbReference type="PROSITE" id="PS50157">
    <property type="entry name" value="ZINC_FINGER_C2H2_2"/>
    <property type="match status" value="1"/>
</dbReference>
<evidence type="ECO:0000256" key="3">
    <source>
        <dbReference type="ARBA" id="ARBA00022737"/>
    </source>
</evidence>
<feature type="non-terminal residue" evidence="11">
    <location>
        <position position="1"/>
    </location>
</feature>
<reference evidence="12" key="1">
    <citation type="submission" date="2019-09" db="EMBL/GenBank/DDBJ databases">
        <title>Bird 10,000 Genomes (B10K) Project - Family phase.</title>
        <authorList>
            <person name="Zhang G."/>
        </authorList>
    </citation>
    <scope>NUCLEOTIDE SEQUENCE [LARGE SCALE GENOMIC DNA]</scope>
</reference>
<dbReference type="InterPro" id="IPR036236">
    <property type="entry name" value="Znf_C2H2_sf"/>
</dbReference>
<evidence type="ECO:0000256" key="8">
    <source>
        <dbReference type="SAM" id="MobiDB-lite"/>
    </source>
</evidence>
<dbReference type="Gene3D" id="3.30.160.60">
    <property type="entry name" value="Classic Zinc Finger"/>
    <property type="match status" value="1"/>
</dbReference>
<dbReference type="SUPFAM" id="SSF57667">
    <property type="entry name" value="beta-beta-alpha zinc fingers"/>
    <property type="match status" value="1"/>
</dbReference>
<feature type="compositionally biased region" description="Basic and acidic residues" evidence="8">
    <location>
        <begin position="213"/>
        <end position="225"/>
    </location>
</feature>
<feature type="domain" description="C2H2-type" evidence="10">
    <location>
        <begin position="386"/>
        <end position="408"/>
    </location>
</feature>
<keyword evidence="4 7" id="KW-0863">Zinc-finger</keyword>
<dbReference type="SMART" id="SM00225">
    <property type="entry name" value="BTB"/>
    <property type="match status" value="1"/>
</dbReference>
<evidence type="ECO:0000259" key="9">
    <source>
        <dbReference type="PROSITE" id="PS50097"/>
    </source>
</evidence>
<dbReference type="PROSITE" id="PS00028">
    <property type="entry name" value="ZINC_FINGER_C2H2_1"/>
    <property type="match status" value="1"/>
</dbReference>
<comment type="subcellular location">
    <subcellularLocation>
        <location evidence="1">Nucleus</location>
    </subcellularLocation>
</comment>
<dbReference type="PANTHER" id="PTHR46105:SF13">
    <property type="entry name" value="ZINC FINGER AND BTB DOMAIN-CONTAINING PROTEIN 9"/>
    <property type="match status" value="1"/>
</dbReference>
<protein>
    <submittedName>
        <fullName evidence="11">ZBTB9 protein</fullName>
    </submittedName>
</protein>
<keyword evidence="3" id="KW-0677">Repeat</keyword>
<dbReference type="AlphaFoldDB" id="A0A7L1S8E1"/>
<dbReference type="InterPro" id="IPR011333">
    <property type="entry name" value="SKP1/BTB/POZ_sf"/>
</dbReference>
<dbReference type="PROSITE" id="PS50097">
    <property type="entry name" value="BTB"/>
    <property type="match status" value="1"/>
</dbReference>
<dbReference type="InterPro" id="IPR013087">
    <property type="entry name" value="Znf_C2H2_type"/>
</dbReference>
<feature type="region of interest" description="Disordered" evidence="8">
    <location>
        <begin position="144"/>
        <end position="232"/>
    </location>
</feature>
<evidence type="ECO:0000256" key="5">
    <source>
        <dbReference type="ARBA" id="ARBA00022833"/>
    </source>
</evidence>
<evidence type="ECO:0000256" key="7">
    <source>
        <dbReference type="PROSITE-ProRule" id="PRU00042"/>
    </source>
</evidence>
<feature type="non-terminal residue" evidence="11">
    <location>
        <position position="408"/>
    </location>
</feature>